<proteinExistence type="predicted"/>
<accession>A0AA96LIQ7</accession>
<keyword evidence="2" id="KW-0732">Signal</keyword>
<sequence length="598" mass="64802">MMKGYGKRKQMAGYSLLLAGCLAFNGIAGAFGETQPEGIKIKEFSLLDTGSDVVGAADFTPEGKKDGHFKLQLHLNQKTTINAVVLRSTDDYGKDNYQGVWRTNRVTTGWLLGIVQDKTVTTGSGTTHERIIVNPGFRKDIKEPVGQFEGDLTFDLYASDNGTIKETQSYVLEIETPQGTVFSKPIKYKQPMTSGETPAPSPSPVTSPAPVPSPTPVPTPTPVPAPAQGSHDLEIRVFFKGTELHFDEMAPVLKDGRTLVPFRQLFETLGFKVDWVEEGNVRKAIGKKNGQSIELTIDSTTAMVNGKAVALDVPAQIMGGRTMVPLRFVSESSGYEVGFSSSGQVWTIHIEEAAPGTPVPVPSPSPTPAPIPSVGEVEPYVVKGFLRNAHGDPLPGVTINADNMLFSDSNLAAVTDEKGFYRIELAQLPTTWSMTTTFTKEYNGKEQRFFLRSDVDQPFAGSTGAIRHFTLKGVVGHIEIHPDFWSFDDNLPMFEMKDLEVTLTPVGLLFDGSGGETITTMADVLPTGGHGVDKIPLGRYKISAAWKPEGHAPMPMLVRVTGKGKFGPSVEFDFHNPLGAPSIFVNEIDAKLDSQSVN</sequence>
<organism evidence="4 5">
    <name type="scientific">Paenibacillus aurantius</name>
    <dbReference type="NCBI Taxonomy" id="2918900"/>
    <lineage>
        <taxon>Bacteria</taxon>
        <taxon>Bacillati</taxon>
        <taxon>Bacillota</taxon>
        <taxon>Bacilli</taxon>
        <taxon>Bacillales</taxon>
        <taxon>Paenibacillaceae</taxon>
        <taxon>Paenibacillus</taxon>
    </lineage>
</organism>
<dbReference type="EMBL" id="CP130318">
    <property type="protein sequence ID" value="WNQ14089.1"/>
    <property type="molecule type" value="Genomic_DNA"/>
</dbReference>
<name>A0AA96LIQ7_9BACL</name>
<feature type="chain" id="PRO_5041726820" evidence="2">
    <location>
        <begin position="31"/>
        <end position="598"/>
    </location>
</feature>
<dbReference type="SUPFAM" id="SSF49464">
    <property type="entry name" value="Carboxypeptidase regulatory domain-like"/>
    <property type="match status" value="1"/>
</dbReference>
<feature type="region of interest" description="Disordered" evidence="1">
    <location>
        <begin position="189"/>
        <end position="228"/>
    </location>
</feature>
<evidence type="ECO:0000256" key="2">
    <source>
        <dbReference type="SAM" id="SignalP"/>
    </source>
</evidence>
<dbReference type="InterPro" id="IPR036582">
    <property type="entry name" value="Mao_N_sf"/>
</dbReference>
<dbReference type="InterPro" id="IPR008969">
    <property type="entry name" value="CarboxyPept-like_regulatory"/>
</dbReference>
<evidence type="ECO:0000313" key="4">
    <source>
        <dbReference type="EMBL" id="WNQ14089.1"/>
    </source>
</evidence>
<protein>
    <submittedName>
        <fullName evidence="4">Stalk domain-containing protein</fullName>
    </submittedName>
</protein>
<dbReference type="SUPFAM" id="SSF55383">
    <property type="entry name" value="Copper amine oxidase, domain N"/>
    <property type="match status" value="1"/>
</dbReference>
<keyword evidence="5" id="KW-1185">Reference proteome</keyword>
<feature type="domain" description="Copper amine oxidase-like N-terminal" evidence="3">
    <location>
        <begin position="240"/>
        <end position="345"/>
    </location>
</feature>
<evidence type="ECO:0000256" key="1">
    <source>
        <dbReference type="SAM" id="MobiDB-lite"/>
    </source>
</evidence>
<evidence type="ECO:0000259" key="3">
    <source>
        <dbReference type="Pfam" id="PF07833"/>
    </source>
</evidence>
<reference evidence="4 5" key="1">
    <citation type="submission" date="2022-02" db="EMBL/GenBank/DDBJ databases">
        <title>Paenibacillus sp. MBLB1776 Whole Genome Shotgun Sequencing.</title>
        <authorList>
            <person name="Hwang C.Y."/>
            <person name="Cho E.-S."/>
            <person name="Seo M.-J."/>
        </authorList>
    </citation>
    <scope>NUCLEOTIDE SEQUENCE [LARGE SCALE GENOMIC DNA]</scope>
    <source>
        <strain evidence="4 5">MBLB1776</strain>
    </source>
</reference>
<gene>
    <name evidence="4" type="ORF">MJA45_14035</name>
</gene>
<feature type="signal peptide" evidence="2">
    <location>
        <begin position="1"/>
        <end position="30"/>
    </location>
</feature>
<dbReference type="PROSITE" id="PS51257">
    <property type="entry name" value="PROKAR_LIPOPROTEIN"/>
    <property type="match status" value="1"/>
</dbReference>
<dbReference type="Gene3D" id="3.30.457.10">
    <property type="entry name" value="Copper amine oxidase-like, N-terminal domain"/>
    <property type="match status" value="1"/>
</dbReference>
<dbReference type="AlphaFoldDB" id="A0AA96LIQ7"/>
<dbReference type="RefSeq" id="WP_315607872.1">
    <property type="nucleotide sequence ID" value="NZ_CP130318.1"/>
</dbReference>
<dbReference type="Proteomes" id="UP001305702">
    <property type="component" value="Chromosome"/>
</dbReference>
<feature type="compositionally biased region" description="Pro residues" evidence="1">
    <location>
        <begin position="199"/>
        <end position="225"/>
    </location>
</feature>
<dbReference type="KEGG" id="paun:MJA45_14035"/>
<dbReference type="Pfam" id="PF07833">
    <property type="entry name" value="Cu_amine_oxidN1"/>
    <property type="match status" value="1"/>
</dbReference>
<evidence type="ECO:0000313" key="5">
    <source>
        <dbReference type="Proteomes" id="UP001305702"/>
    </source>
</evidence>
<dbReference type="InterPro" id="IPR012854">
    <property type="entry name" value="Cu_amine_oxidase-like_N"/>
</dbReference>